<dbReference type="PROSITE" id="PS50951">
    <property type="entry name" value="SARAH"/>
    <property type="match status" value="1"/>
</dbReference>
<evidence type="ECO:0000256" key="1">
    <source>
        <dbReference type="SAM" id="Coils"/>
    </source>
</evidence>
<comment type="caution">
    <text evidence="5">The sequence shown here is derived from an EMBL/GenBank/DDBJ whole genome shotgun (WGS) entry which is preliminary data.</text>
</comment>
<dbReference type="PANTHER" id="PTHR22738">
    <property type="entry name" value="RASSF"/>
    <property type="match status" value="1"/>
</dbReference>
<feature type="region of interest" description="Disordered" evidence="2">
    <location>
        <begin position="39"/>
        <end position="134"/>
    </location>
</feature>
<evidence type="ECO:0008006" key="7">
    <source>
        <dbReference type="Google" id="ProtNLM"/>
    </source>
</evidence>
<evidence type="ECO:0000313" key="6">
    <source>
        <dbReference type="Proteomes" id="UP001187415"/>
    </source>
</evidence>
<dbReference type="InterPro" id="IPR000159">
    <property type="entry name" value="RA_dom"/>
</dbReference>
<feature type="compositionally biased region" description="Basic and acidic residues" evidence="2">
    <location>
        <begin position="166"/>
        <end position="180"/>
    </location>
</feature>
<dbReference type="Gene3D" id="3.10.20.90">
    <property type="entry name" value="Phosphatidylinositol 3-kinase Catalytic Subunit, Chain A, domain 1"/>
    <property type="match status" value="1"/>
</dbReference>
<feature type="region of interest" description="Disordered" evidence="2">
    <location>
        <begin position="463"/>
        <end position="484"/>
    </location>
</feature>
<dbReference type="PROSITE" id="PS50200">
    <property type="entry name" value="RA"/>
    <property type="match status" value="1"/>
</dbReference>
<dbReference type="Gene3D" id="3.30.60.20">
    <property type="match status" value="1"/>
</dbReference>
<evidence type="ECO:0000256" key="2">
    <source>
        <dbReference type="SAM" id="MobiDB-lite"/>
    </source>
</evidence>
<feature type="domain" description="SARAH" evidence="4">
    <location>
        <begin position="729"/>
        <end position="776"/>
    </location>
</feature>
<dbReference type="InterPro" id="IPR011524">
    <property type="entry name" value="SARAH_dom"/>
</dbReference>
<protein>
    <recommendedName>
        <fullName evidence="7">Ras association domain-containing protein 5</fullName>
    </recommendedName>
</protein>
<dbReference type="GO" id="GO:0007165">
    <property type="term" value="P:signal transduction"/>
    <property type="evidence" value="ECO:0007669"/>
    <property type="project" value="InterPro"/>
</dbReference>
<dbReference type="CDD" id="cd21892">
    <property type="entry name" value="SARAH_RASSF5"/>
    <property type="match status" value="1"/>
</dbReference>
<feature type="coiled-coil region" evidence="1">
    <location>
        <begin position="748"/>
        <end position="775"/>
    </location>
</feature>
<feature type="region of interest" description="Disordered" evidence="2">
    <location>
        <begin position="610"/>
        <end position="637"/>
    </location>
</feature>
<dbReference type="Pfam" id="PF00788">
    <property type="entry name" value="RA"/>
    <property type="match status" value="1"/>
</dbReference>
<reference evidence="5" key="1">
    <citation type="submission" date="2023-07" db="EMBL/GenBank/DDBJ databases">
        <title>Chromosome-level Genome Assembly of Striped Snakehead (Channa striata).</title>
        <authorList>
            <person name="Liu H."/>
        </authorList>
    </citation>
    <scope>NUCLEOTIDE SEQUENCE</scope>
    <source>
        <strain evidence="5">Gz</strain>
        <tissue evidence="5">Muscle</tissue>
    </source>
</reference>
<dbReference type="AlphaFoldDB" id="A0AA88T363"/>
<dbReference type="InterPro" id="IPR033614">
    <property type="entry name" value="RASSF1-6"/>
</dbReference>
<dbReference type="SMART" id="SM00314">
    <property type="entry name" value="RA"/>
    <property type="match status" value="1"/>
</dbReference>
<keyword evidence="1" id="KW-0175">Coiled coil</keyword>
<evidence type="ECO:0000313" key="5">
    <source>
        <dbReference type="EMBL" id="KAK2862306.1"/>
    </source>
</evidence>
<feature type="compositionally biased region" description="Low complexity" evidence="2">
    <location>
        <begin position="87"/>
        <end position="96"/>
    </location>
</feature>
<feature type="compositionally biased region" description="Polar residues" evidence="2">
    <location>
        <begin position="614"/>
        <end position="629"/>
    </location>
</feature>
<dbReference type="Pfam" id="PF16517">
    <property type="entry name" value="Nore1-SARAH"/>
    <property type="match status" value="1"/>
</dbReference>
<feature type="compositionally biased region" description="Low complexity" evidence="2">
    <location>
        <begin position="183"/>
        <end position="192"/>
    </location>
</feature>
<dbReference type="Proteomes" id="UP001187415">
    <property type="component" value="Unassembled WGS sequence"/>
</dbReference>
<dbReference type="SUPFAM" id="SSF54236">
    <property type="entry name" value="Ubiquitin-like"/>
    <property type="match status" value="1"/>
</dbReference>
<proteinExistence type="predicted"/>
<evidence type="ECO:0000259" key="3">
    <source>
        <dbReference type="PROSITE" id="PS50200"/>
    </source>
</evidence>
<keyword evidence="6" id="KW-1185">Reference proteome</keyword>
<dbReference type="EMBL" id="JAUPFM010000001">
    <property type="protein sequence ID" value="KAK2862306.1"/>
    <property type="molecule type" value="Genomic_DNA"/>
</dbReference>
<evidence type="ECO:0000259" key="4">
    <source>
        <dbReference type="PROSITE" id="PS50951"/>
    </source>
</evidence>
<gene>
    <name evidence="5" type="ORF">Q5P01_001839</name>
</gene>
<feature type="compositionally biased region" description="Polar residues" evidence="2">
    <location>
        <begin position="114"/>
        <end position="128"/>
    </location>
</feature>
<feature type="region of interest" description="Disordered" evidence="2">
    <location>
        <begin position="151"/>
        <end position="203"/>
    </location>
</feature>
<feature type="compositionally biased region" description="Basic and acidic residues" evidence="2">
    <location>
        <begin position="97"/>
        <end position="113"/>
    </location>
</feature>
<sequence>MASASVVGQHRMDSEPLLFLKLTSVRKIIPPLRKPSREKLVFRRGSGNGGQCGSVTAEPESGTEHMCPEPAGETAASGQTIPAEGCVAPAVPAAPRSPDRDREEGSADCDRNNRTGIQESPTGRNSSDWHGYDHCAGGRRSSSFKRSHVNVMPSESAANGHKGAQRYRDGRRDPRNRDSGYHSISSAGSAPGDSGGLQLERLTQGRTGVVRLARSEPSRREAWSIFPQGGDPRVRTETGEGHRFGAKPVAQDWCDVCSRQINAQALTCHSGGVAERVERGLFIRSVAPVAEWLRWDGRGGIWGGWRWGSPQRDRGNQGQARRADEGYAHRTVPARWCHHAPSMAQIAPLVPGREEDKEEVAVGVRSGVAEGVRVGRTFLGQVSLHLEEVRGDSEGEAGSACFGQVSRRLGRLLKRLPKSRSWSDSLRILRRSSSNGSLLTTSDCSYTCHLECESQVQLDCNQRDKKQEETPSPRSHCPSTSRQHKCQRLSLDLSMTVNVLLTPSMTSSNSMSSGYCSQEDDSEDFSFFTAKTSFFRKPKHAAKQIETKEVEEEGAKDLSEEEVRARIEEYNAQVSENGMKLASDGSYTGFIKVHLRLSRPVTVPFVETVGSEGASKQTGSHSRTLSEGQDGTDCGQSEKRTSFYLPSDCVKQLHISSLTTTREVIQGLLKKFMVLDNPRKFALYRQTHRDGQDLFQKLPLCERPLLLRLIAGPDPEQLSFVLKENETGEVEWHAFSVPELQNFLVILKKEELERVKAVEQKYAVYRKKLQQALQQHDP</sequence>
<accession>A0AA88T363</accession>
<name>A0AA88T363_CHASR</name>
<organism evidence="5 6">
    <name type="scientific">Channa striata</name>
    <name type="common">Snakehead murrel</name>
    <name type="synonym">Ophicephalus striatus</name>
    <dbReference type="NCBI Taxonomy" id="64152"/>
    <lineage>
        <taxon>Eukaryota</taxon>
        <taxon>Metazoa</taxon>
        <taxon>Chordata</taxon>
        <taxon>Craniata</taxon>
        <taxon>Vertebrata</taxon>
        <taxon>Euteleostomi</taxon>
        <taxon>Actinopterygii</taxon>
        <taxon>Neopterygii</taxon>
        <taxon>Teleostei</taxon>
        <taxon>Neoteleostei</taxon>
        <taxon>Acanthomorphata</taxon>
        <taxon>Anabantaria</taxon>
        <taxon>Anabantiformes</taxon>
        <taxon>Channoidei</taxon>
        <taxon>Channidae</taxon>
        <taxon>Channa</taxon>
    </lineage>
</organism>
<feature type="domain" description="Ras-associating" evidence="3">
    <location>
        <begin position="641"/>
        <end position="727"/>
    </location>
</feature>
<dbReference type="GO" id="GO:0005634">
    <property type="term" value="C:nucleus"/>
    <property type="evidence" value="ECO:0007669"/>
    <property type="project" value="TreeGrafter"/>
</dbReference>
<dbReference type="Gene3D" id="1.20.5.110">
    <property type="match status" value="1"/>
</dbReference>
<dbReference type="InterPro" id="IPR029071">
    <property type="entry name" value="Ubiquitin-like_domsf"/>
</dbReference>
<feature type="compositionally biased region" description="Polar residues" evidence="2">
    <location>
        <begin position="472"/>
        <end position="481"/>
    </location>
</feature>
<dbReference type="PANTHER" id="PTHR22738:SF9">
    <property type="entry name" value="RAS ASSOCIATION DOMAIN-CONTAINING PROTEIN 5"/>
    <property type="match status" value="1"/>
</dbReference>